<feature type="region of interest" description="Disordered" evidence="2">
    <location>
        <begin position="3197"/>
        <end position="3284"/>
    </location>
</feature>
<feature type="region of interest" description="Disordered" evidence="2">
    <location>
        <begin position="1183"/>
        <end position="1217"/>
    </location>
</feature>
<evidence type="ECO:0000259" key="3">
    <source>
        <dbReference type="PROSITE" id="PS50235"/>
    </source>
</evidence>
<organism evidence="4 5">
    <name type="scientific">Anaeramoeba flamelloides</name>
    <dbReference type="NCBI Taxonomy" id="1746091"/>
    <lineage>
        <taxon>Eukaryota</taxon>
        <taxon>Metamonada</taxon>
        <taxon>Anaeramoebidae</taxon>
        <taxon>Anaeramoeba</taxon>
    </lineage>
</organism>
<dbReference type="InterPro" id="IPR001394">
    <property type="entry name" value="Peptidase_C19_UCH"/>
</dbReference>
<feature type="compositionally biased region" description="Acidic residues" evidence="2">
    <location>
        <begin position="2531"/>
        <end position="2550"/>
    </location>
</feature>
<dbReference type="PROSITE" id="PS50235">
    <property type="entry name" value="USP_3"/>
    <property type="match status" value="1"/>
</dbReference>
<dbReference type="GO" id="GO:0016579">
    <property type="term" value="P:protein deubiquitination"/>
    <property type="evidence" value="ECO:0007669"/>
    <property type="project" value="InterPro"/>
</dbReference>
<dbReference type="GO" id="GO:0005829">
    <property type="term" value="C:cytosol"/>
    <property type="evidence" value="ECO:0007669"/>
    <property type="project" value="TreeGrafter"/>
</dbReference>
<accession>A0AAV8AAA5</accession>
<keyword evidence="4" id="KW-0378">Hydrolase</keyword>
<feature type="region of interest" description="Disordered" evidence="2">
    <location>
        <begin position="1615"/>
        <end position="1639"/>
    </location>
</feature>
<feature type="compositionally biased region" description="Basic and acidic residues" evidence="2">
    <location>
        <begin position="2770"/>
        <end position="2792"/>
    </location>
</feature>
<feature type="compositionally biased region" description="Acidic residues" evidence="2">
    <location>
        <begin position="3198"/>
        <end position="3245"/>
    </location>
</feature>
<dbReference type="SUPFAM" id="SSF54001">
    <property type="entry name" value="Cysteine proteinases"/>
    <property type="match status" value="1"/>
</dbReference>
<protein>
    <submittedName>
        <fullName evidence="4">Ubiquitin carboxyl-terminal hydrolase faf-x-related</fullName>
    </submittedName>
</protein>
<feature type="compositionally biased region" description="Basic and acidic residues" evidence="2">
    <location>
        <begin position="1183"/>
        <end position="1203"/>
    </location>
</feature>
<dbReference type="InterPro" id="IPR038765">
    <property type="entry name" value="Papain-like_cys_pep_sf"/>
</dbReference>
<dbReference type="InterPro" id="IPR050164">
    <property type="entry name" value="Peptidase_C19"/>
</dbReference>
<comment type="caution">
    <text evidence="4">The sequence shown here is derived from an EMBL/GenBank/DDBJ whole genome shotgun (WGS) entry which is preliminary data.</text>
</comment>
<dbReference type="GO" id="GO:0005634">
    <property type="term" value="C:nucleus"/>
    <property type="evidence" value="ECO:0007669"/>
    <property type="project" value="TreeGrafter"/>
</dbReference>
<evidence type="ECO:0000256" key="2">
    <source>
        <dbReference type="SAM" id="MobiDB-lite"/>
    </source>
</evidence>
<feature type="domain" description="USP" evidence="3">
    <location>
        <begin position="1578"/>
        <end position="1965"/>
    </location>
</feature>
<dbReference type="Gene3D" id="3.90.70.10">
    <property type="entry name" value="Cysteine proteinases"/>
    <property type="match status" value="1"/>
</dbReference>
<dbReference type="PROSITE" id="PS00972">
    <property type="entry name" value="USP_1"/>
    <property type="match status" value="1"/>
</dbReference>
<dbReference type="PROSITE" id="PS00973">
    <property type="entry name" value="USP_2"/>
    <property type="match status" value="1"/>
</dbReference>
<dbReference type="Pfam" id="PF00443">
    <property type="entry name" value="UCH"/>
    <property type="match status" value="1"/>
</dbReference>
<sequence length="3284" mass="389895">MSSNYTQHFKKILGLIKKKKQITEYLQDLVEAVDQILNGSMKSKQENWMIKNIFFVSVKTLWLRSDFNSEDAPLVNHYFQKCLILVALKIEGEKNNLLNVFNRIFWKPSKTGFYRKYFPEESNKIKEIQEQGSDEDEQEQEQMEIEDQKSQYEIEIKVIEDPFQKPEIKKKEKEKEKKEKENEKEEKNLEFSVRKYTKQFVSQLLNKCYGTFEKNLLSQVEFPKDLGLCGVVDFEKHPKMTYLKQNIEFFAKIGGFRKLLHYFVTTKHTIDGIKTFKILRPILRVSKYFQMGFFEQIIPITNKLFDRLLLMKYETMKQESHKDIDDLIEIAVGFKTKHDLTLAKIEIEKFKLELDYKYFFSPNLEMRVSAMNHLISIIQNLENSNNSQNTNNSYSHQYIYSRATQTIKYSYYNNKVLVNWLNESKLLFDCFNVSIHQQIVQRTPKLLKFIGKNGGMSKKLLETIFSKSEGVNSSFSELIFEIISNISSSLDLSLIKYIFQDKLLIIKNWDSPKIKFLKEFTTFTLEKFIEPFNFMFGLILNKRLPYKIRIMIRDSMKSVFGSDNFNAEMKETTLNKLLTQLSDDKISSIFLLPLFESLISAYSKYKTSSDTVTQQTITDSLMEERNFILLLLDDLLLYKKNVRQVIDNNNLNLKASPLSTKNTEITMTATVTEWKDYIFLENLPYLERIEFYLDFIKNFLKFSKNAFLSIESVKKLWEIHVENPIIPEERGRFLEWIRSTDTKFAVDILLFEKIQTIKDESFTAISFNFFKHFGYYSNIKHKNIKGKKDTFIVKNENLTEILGYEKLFLIILKVKDEAVLDLAINFLFQFQNFNTTIFMKCGAEKRKEFIEKCLNFLVEYKDNDNIILRILSLLMRYIAFIEEDIAPNQFKFEKHSNTTQKYPINLICHNYVGQKIGYGYQKFEIEVDAHDQVSMIKTKISEEIKKNVDEFRITSSVNYHLEQSQTSILSQVGIVDGVKINIFKPVTWINVTSSTSSSSNYNKLSTNKKIKKMKNKLIPSYILSNYFDKIFDLLESKTNNLKITTQVWELLLLMPSNAEILNNFLNLFHKKIENDKVELMEIEELSWDDHLNSHSLFKLVYNIQLISNLVKKSQEENAEISYINWIKNFINFNGVNHLIRILINVFNNNDNRPIKKQALSIILNLIGNLSIIEEEIKKDNKNEKMKIENENDNKENKNENDNKETEDDENKENKDKKKKKEKTIIKIKFNPKVKIEKEFNNNFINILLEIISNTCIDLDSENLQENAIIIHNAFSLIIAYNEYEKKENNNRGIEFLLKYSDIKNWLKKTLIDSMFTQISKIVFESLYRLCKNDIMYNEESLGFLLLKLSIELFNELENHLINFKKQENKNEKMKIENENENENENKSESENENENENENNLITEEEEYGNFFNLFSKLIKLYSKMEIKNENFNFEIIYDKIINIIKKRPVIESDVEGFEKCDETLIGLFNIAIFLLKNNNKLKLKNNQTNFINYLFLDCLFKIPQDNKSESTNKLPKCKSKKSILKVYQLLIELIADCKKNSETLANLINNFQSNVQPPRSWNYRPTFYGIKTTKKYLGLKNLGATCYLNSFLQQLFNTPEFRKGLLSIENYDEKKDNENEQENEDNKSNTQIQKQDKKKDDNFLPHLQSIFSELWKSNRWAVSTKPFCNRFLDWDGNPINTFVQMDAYEFLNRIFDKVEEKIKSTKQNNFIEKTFVGKFASQIIGIKEPHFSERLENFYSISLDIIKKKNVYESLDHYIEGDMLTGDNKYYSDLLGKKVDALKRTCIHTLPPYLILHLKRFEFDMNTMQRYKVNDHFEFPMELDLFNYTKEGIYQREKERQKENNAKTSINDFQEKYVCPNKCYKYELCGILIHLGSTRSGHYYSFIKERETRKDIKPKNPKWFKFDDSTVTEFDIKNIPQECFGASSKDRSIGNNDISNTQNKYGYSVGDKRYSAYMLFYQRIDIKNQEMPEFKPSKYGEQILNEKLKENMNYIIQKKVFHSNYYNFISNFFKYNYLNTKQLIEKENNNNNNNNENENKNNGDQNDKLILNVLLQFYFKILLYSKDKTINLKEWIDYLETILRNKNNLILLLNELIDNNNTALFENFFFNSGELNSHLIKILIKSFPKLITAEVNSGLIKKDLNQLITIMNNYTEQNVSNEKEPVKDKKKFKNYSRWYDDIFNNTILNNEKTQWNSLIIKFVIKLLTYFIDITRYWKKNFDYLKLLSELIVIHPLLTKFFIKLNFMSLLIDFNLGNKTPIKAFIKTHTLSKKNMDKFAPEQKISNTSIKLLLKAMINDQNNELGLHDFDKYMLLETAYIPLNIVQSNRSNDTLKVINYILKLLPDKLDQMVDILIKLVDDAQFWGLQFVFDSFNIIFDKLDLKQITIGNNKQQQIRELTEKQDQKLKDITQRIMEMIIRNARYPKATKNGIENFRILIENNNFLTTYILQLKEQWIERFLLLTMKEEIKMEAQLLIKVLINNLIANSKYHEMYAKLLLDLFTYLLSLLPWITNRLYGKLEIKKDTLSESSEEDNDNQDDDDDDDDNDDNVYNHANNYSMQYHRNFYKNKNKNSKKKKISYYKDEFYLLIHYFKILSSFIPTKENEILEKKIIEIIEANYENLFNFYQKIQSYQIANDLNKKEFLLFWYKWFNLNDNLINFIILDKERSLIIKNFYFVNDTKKHLVNVYNKETIPTFVKILKFYSQKSNDFLVLMKNSKRLKKLLINLLLNSNEIDSGYNNELLSFINIINVDNNEKEENEKEEIEKEENEKEEIKKEEIEKEENEKEKIEIEDNEKEDNFKHQCLKIILNKKLLKSKNFILINPIHFVKLLNLFIIQNDDINYFIQNNGLNILSNFLINLIENFLENNVIDSTFEIELGIFENLNKGLILLLKLIPELKTIENKSLIIDQWSNKVKLFPLLLRLMESFNSLKEVNELLEMISKNSLLCLTYLTDKVINILPSIISILAKWDYSIYSNNKSQENYTFPYYFQYEEYHNFLINLFRICINNKEKIKLLKSIIHLLSCELSFTIKKRQYHLKYIDYLTQISQIMNSLVKIIKYQNNTFIDYYLFITKKSEYLEIPLINDFILLLNKDITLNLHRNQRNLFIANAFDIFNNLIDIDSLMQNQDFFKILLFKLNLFEQSIEVNKFWKNHFISVFPQILQTLKNLKESKNEEIIKIVDSLIEKLLIKINSEKEEEENDSDEDDDSDDGDDSDDDNDDDDDDDDDDDYDDDLNDSGDEDKIDEKYFNYNSSDLSYSSDSDIVFNSSGNNFNSNDINSDN</sequence>
<keyword evidence="1" id="KW-0175">Coiled coil</keyword>
<feature type="compositionally biased region" description="Basic and acidic residues" evidence="2">
    <location>
        <begin position="1371"/>
        <end position="1389"/>
    </location>
</feature>
<dbReference type="PANTHER" id="PTHR24006:SF827">
    <property type="entry name" value="UBIQUITIN CARBOXYL-TERMINAL HYDROLASE 34"/>
    <property type="match status" value="1"/>
</dbReference>
<feature type="coiled-coil region" evidence="1">
    <location>
        <begin position="135"/>
        <end position="195"/>
    </location>
</feature>
<dbReference type="EMBL" id="JANTQA010000012">
    <property type="protein sequence ID" value="KAJ3450484.1"/>
    <property type="molecule type" value="Genomic_DNA"/>
</dbReference>
<dbReference type="InterPro" id="IPR028889">
    <property type="entry name" value="USP"/>
</dbReference>
<dbReference type="PANTHER" id="PTHR24006">
    <property type="entry name" value="UBIQUITIN CARBOXYL-TERMINAL HYDROLASE"/>
    <property type="match status" value="1"/>
</dbReference>
<evidence type="ECO:0000313" key="4">
    <source>
        <dbReference type="EMBL" id="KAJ3450484.1"/>
    </source>
</evidence>
<dbReference type="Proteomes" id="UP001146793">
    <property type="component" value="Unassembled WGS sequence"/>
</dbReference>
<dbReference type="InterPro" id="IPR018200">
    <property type="entry name" value="USP_CS"/>
</dbReference>
<evidence type="ECO:0000256" key="1">
    <source>
        <dbReference type="SAM" id="Coils"/>
    </source>
</evidence>
<proteinExistence type="predicted"/>
<dbReference type="GO" id="GO:0004843">
    <property type="term" value="F:cysteine-type deubiquitinase activity"/>
    <property type="evidence" value="ECO:0007669"/>
    <property type="project" value="InterPro"/>
</dbReference>
<feature type="region of interest" description="Disordered" evidence="2">
    <location>
        <begin position="2759"/>
        <end position="2792"/>
    </location>
</feature>
<feature type="compositionally biased region" description="Low complexity" evidence="2">
    <location>
        <begin position="3255"/>
        <end position="3284"/>
    </location>
</feature>
<reference evidence="4" key="1">
    <citation type="submission" date="2022-08" db="EMBL/GenBank/DDBJ databases">
        <title>Novel sulphate-reducing endosymbionts in the free-living metamonad Anaeramoeba.</title>
        <authorList>
            <person name="Jerlstrom-Hultqvist J."/>
            <person name="Cepicka I."/>
            <person name="Gallot-Lavallee L."/>
            <person name="Salas-Leiva D."/>
            <person name="Curtis B.A."/>
            <person name="Zahonova K."/>
            <person name="Pipaliya S."/>
            <person name="Dacks J."/>
            <person name="Roger A.J."/>
        </authorList>
    </citation>
    <scope>NUCLEOTIDE SEQUENCE</scope>
    <source>
        <strain evidence="4">Busselton2</strain>
    </source>
</reference>
<feature type="region of interest" description="Disordered" evidence="2">
    <location>
        <begin position="2529"/>
        <end position="2551"/>
    </location>
</feature>
<name>A0AAV8AAA5_9EUKA</name>
<gene>
    <name evidence="4" type="ORF">M0812_06664</name>
</gene>
<evidence type="ECO:0000313" key="5">
    <source>
        <dbReference type="Proteomes" id="UP001146793"/>
    </source>
</evidence>
<feature type="region of interest" description="Disordered" evidence="2">
    <location>
        <begin position="1371"/>
        <end position="1398"/>
    </location>
</feature>
<dbReference type="FunFam" id="3.90.70.10:FF:000022">
    <property type="entry name" value="Ubiquitin carboxyl-terminal hydrolase 24"/>
    <property type="match status" value="1"/>
</dbReference>